<keyword evidence="3" id="KW-1185">Reference proteome</keyword>
<feature type="compositionally biased region" description="Polar residues" evidence="1">
    <location>
        <begin position="127"/>
        <end position="136"/>
    </location>
</feature>
<proteinExistence type="predicted"/>
<feature type="region of interest" description="Disordered" evidence="1">
    <location>
        <begin position="117"/>
        <end position="149"/>
    </location>
</feature>
<sequence>MDGEGCSVTNENSRCSTPSSWASRVSLVLDSKETSPFYVLTTNAGKVCFLLVAHDAQWYILIHNDGQGNSPECIKLTAERMECENQMELYEDKIYRLGPCTKDNCTFHPEQAKRASFNMDTDEKVRSTSPTENEFQIVSPKKAAKNQKN</sequence>
<comment type="caution">
    <text evidence="2">The sequence shown here is derived from an EMBL/GenBank/DDBJ whole genome shotgun (WGS) entry which is preliminary data.</text>
</comment>
<organism evidence="2 3">
    <name type="scientific">Araneus ventricosus</name>
    <name type="common">Orbweaver spider</name>
    <name type="synonym">Epeira ventricosa</name>
    <dbReference type="NCBI Taxonomy" id="182803"/>
    <lineage>
        <taxon>Eukaryota</taxon>
        <taxon>Metazoa</taxon>
        <taxon>Ecdysozoa</taxon>
        <taxon>Arthropoda</taxon>
        <taxon>Chelicerata</taxon>
        <taxon>Arachnida</taxon>
        <taxon>Araneae</taxon>
        <taxon>Araneomorphae</taxon>
        <taxon>Entelegynae</taxon>
        <taxon>Araneoidea</taxon>
        <taxon>Araneidae</taxon>
        <taxon>Araneus</taxon>
    </lineage>
</organism>
<reference evidence="2 3" key="1">
    <citation type="journal article" date="2019" name="Sci. Rep.">
        <title>Orb-weaving spider Araneus ventricosus genome elucidates the spidroin gene catalogue.</title>
        <authorList>
            <person name="Kono N."/>
            <person name="Nakamura H."/>
            <person name="Ohtoshi R."/>
            <person name="Moran D.A.P."/>
            <person name="Shinohara A."/>
            <person name="Yoshida Y."/>
            <person name="Fujiwara M."/>
            <person name="Mori M."/>
            <person name="Tomita M."/>
            <person name="Arakawa K."/>
        </authorList>
    </citation>
    <scope>NUCLEOTIDE SEQUENCE [LARGE SCALE GENOMIC DNA]</scope>
</reference>
<evidence type="ECO:0000256" key="1">
    <source>
        <dbReference type="SAM" id="MobiDB-lite"/>
    </source>
</evidence>
<dbReference type="AlphaFoldDB" id="A0A4Y2GU99"/>
<dbReference type="EMBL" id="BGPR01001545">
    <property type="protein sequence ID" value="GBM56429.1"/>
    <property type="molecule type" value="Genomic_DNA"/>
</dbReference>
<accession>A0A4Y2GU99</accession>
<name>A0A4Y2GU99_ARAVE</name>
<evidence type="ECO:0000313" key="3">
    <source>
        <dbReference type="Proteomes" id="UP000499080"/>
    </source>
</evidence>
<evidence type="ECO:0000313" key="2">
    <source>
        <dbReference type="EMBL" id="GBM56429.1"/>
    </source>
</evidence>
<gene>
    <name evidence="2" type="ORF">AVEN_56114_1</name>
</gene>
<dbReference type="Proteomes" id="UP000499080">
    <property type="component" value="Unassembled WGS sequence"/>
</dbReference>
<protein>
    <submittedName>
        <fullName evidence="2">Uncharacterized protein</fullName>
    </submittedName>
</protein>